<evidence type="ECO:0000259" key="12">
    <source>
        <dbReference type="PROSITE" id="PS50881"/>
    </source>
</evidence>
<dbReference type="EMBL" id="HBUF01140441">
    <property type="protein sequence ID" value="CAG6646148.1"/>
    <property type="molecule type" value="Transcribed_RNA"/>
</dbReference>
<comment type="subcellular location">
    <subcellularLocation>
        <location evidence="1">Mitochondrion</location>
    </subcellularLocation>
</comment>
<dbReference type="EMBL" id="HBUF01630167">
    <property type="protein sequence ID" value="CAG6783042.1"/>
    <property type="molecule type" value="Transcribed_RNA"/>
</dbReference>
<evidence type="ECO:0000313" key="13">
    <source>
        <dbReference type="EMBL" id="CAG6783042.1"/>
    </source>
</evidence>
<evidence type="ECO:0000256" key="7">
    <source>
        <dbReference type="ARBA" id="ARBA00041606"/>
    </source>
</evidence>
<dbReference type="GO" id="GO:0003723">
    <property type="term" value="F:RNA binding"/>
    <property type="evidence" value="ECO:0007669"/>
    <property type="project" value="InterPro"/>
</dbReference>
<dbReference type="SUPFAM" id="SSF54768">
    <property type="entry name" value="dsRNA-binding domain-like"/>
    <property type="match status" value="1"/>
</dbReference>
<dbReference type="PANTHER" id="PTHR48277:SF1">
    <property type="entry name" value="MITOCHONDRIAL RIBOSOMAL PROTEIN S5"/>
    <property type="match status" value="1"/>
</dbReference>
<dbReference type="AlphaFoldDB" id="A0A8D9FAL4"/>
<evidence type="ECO:0000256" key="8">
    <source>
        <dbReference type="ARBA" id="ARBA00062683"/>
    </source>
</evidence>
<dbReference type="Pfam" id="PF03719">
    <property type="entry name" value="Ribosomal_S5_C"/>
    <property type="match status" value="1"/>
</dbReference>
<dbReference type="GO" id="GO:0005763">
    <property type="term" value="C:mitochondrial small ribosomal subunit"/>
    <property type="evidence" value="ECO:0007669"/>
    <property type="project" value="UniProtKB-ARBA"/>
</dbReference>
<evidence type="ECO:0000256" key="11">
    <source>
        <dbReference type="SAM" id="MobiDB-lite"/>
    </source>
</evidence>
<evidence type="ECO:0000256" key="10">
    <source>
        <dbReference type="RuleBase" id="RU003823"/>
    </source>
</evidence>
<evidence type="ECO:0000256" key="2">
    <source>
        <dbReference type="ARBA" id="ARBA00008945"/>
    </source>
</evidence>
<dbReference type="EMBL" id="HBUF01140440">
    <property type="protein sequence ID" value="CAG6646147.1"/>
    <property type="molecule type" value="Transcribed_RNA"/>
</dbReference>
<dbReference type="InterPro" id="IPR014721">
    <property type="entry name" value="Ribsml_uS5_D2-typ_fold_subgr"/>
</dbReference>
<dbReference type="GO" id="GO:0005743">
    <property type="term" value="C:mitochondrial inner membrane"/>
    <property type="evidence" value="ECO:0007669"/>
    <property type="project" value="UniProtKB-ARBA"/>
</dbReference>
<dbReference type="InterPro" id="IPR020568">
    <property type="entry name" value="Ribosomal_Su5_D2-typ_SF"/>
</dbReference>
<dbReference type="SUPFAM" id="SSF54211">
    <property type="entry name" value="Ribosomal protein S5 domain 2-like"/>
    <property type="match status" value="1"/>
</dbReference>
<sequence>MLRLVGHASHVFGKQLNQGNTPAFSLGVHLVKNFSQNSSVDKSELLRSLLFQYVQTRNTNFFNKHSAKNIWAGVTGVSNAGKKRGRGRGPGKIMSRDLNKGQIIGVGKTNIVWPGLSAPVIRGREIVRQTQLPPDPERQAKLIALRDRQSQGKKRTVAPLERGWSGGKAGGRSLGPPDPVGENTFDGFDTRILEYKAVFCMKKNSGRYRTVSTLVVTGNGQGLAGFALGKSVDGKSSMRNAKNRAGQKLIYVDRYKNHTVMHDFFTQFGRTKIYVEKKPEGHGLICQRIIAEICKAVGIKDIYAKIEGSTNPQAIVKSFFLGLMQQKSHQQLAEEQQLHLVEFSQENDNYPTIVASPTHCKDDSSKAPDFTEHVMGNRVVAKKKKWLPFYKQLEHNPYWPNLELKIEKVRSHQATKVNLIAEHGKLASFLTEKHPECQTYHTMPDDLKEKKED</sequence>
<keyword evidence="3 9" id="KW-0689">Ribosomal protein</keyword>
<dbReference type="Pfam" id="PF21251">
    <property type="entry name" value="Ribosomal_uS5m_N"/>
    <property type="match status" value="1"/>
</dbReference>
<dbReference type="GO" id="GO:0006412">
    <property type="term" value="P:translation"/>
    <property type="evidence" value="ECO:0007669"/>
    <property type="project" value="InterPro"/>
</dbReference>
<organism evidence="13">
    <name type="scientific">Cacopsylla melanoneura</name>
    <dbReference type="NCBI Taxonomy" id="428564"/>
    <lineage>
        <taxon>Eukaryota</taxon>
        <taxon>Metazoa</taxon>
        <taxon>Ecdysozoa</taxon>
        <taxon>Arthropoda</taxon>
        <taxon>Hexapoda</taxon>
        <taxon>Insecta</taxon>
        <taxon>Pterygota</taxon>
        <taxon>Neoptera</taxon>
        <taxon>Paraneoptera</taxon>
        <taxon>Hemiptera</taxon>
        <taxon>Sternorrhyncha</taxon>
        <taxon>Psylloidea</taxon>
        <taxon>Psyllidae</taxon>
        <taxon>Psyllinae</taxon>
        <taxon>Cacopsylla</taxon>
    </lineage>
</organism>
<evidence type="ECO:0000256" key="3">
    <source>
        <dbReference type="ARBA" id="ARBA00022980"/>
    </source>
</evidence>
<dbReference type="Gene3D" id="3.30.160.20">
    <property type="match status" value="1"/>
</dbReference>
<dbReference type="Pfam" id="PF00333">
    <property type="entry name" value="Ribosomal_S5"/>
    <property type="match status" value="1"/>
</dbReference>
<dbReference type="FunFam" id="3.30.230.10:FF:000002">
    <property type="entry name" value="30S ribosomal protein S5"/>
    <property type="match status" value="1"/>
</dbReference>
<reference evidence="13" key="1">
    <citation type="submission" date="2021-05" db="EMBL/GenBank/DDBJ databases">
        <authorList>
            <person name="Alioto T."/>
            <person name="Alioto T."/>
            <person name="Gomez Garrido J."/>
        </authorList>
    </citation>
    <scope>NUCLEOTIDE SEQUENCE</scope>
</reference>
<proteinExistence type="inferred from homology"/>
<feature type="region of interest" description="Disordered" evidence="11">
    <location>
        <begin position="147"/>
        <end position="179"/>
    </location>
</feature>
<dbReference type="GO" id="GO:0003735">
    <property type="term" value="F:structural constituent of ribosome"/>
    <property type="evidence" value="ECO:0007669"/>
    <property type="project" value="UniProtKB-UniRule"/>
</dbReference>
<keyword evidence="5 9" id="KW-0687">Ribonucleoprotein</keyword>
<evidence type="ECO:0000256" key="6">
    <source>
        <dbReference type="ARBA" id="ARBA00039335"/>
    </source>
</evidence>
<accession>A0A8D9FAL4</accession>
<dbReference type="InterPro" id="IPR013810">
    <property type="entry name" value="Ribosomal_uS5_N"/>
</dbReference>
<dbReference type="EMBL" id="HBUF01357854">
    <property type="protein sequence ID" value="CAG6718738.1"/>
    <property type="molecule type" value="Transcribed_RNA"/>
</dbReference>
<feature type="domain" description="S5 DRBM" evidence="12">
    <location>
        <begin position="204"/>
        <end position="252"/>
    </location>
</feature>
<dbReference type="FunFam" id="3.30.160.20:FF:000022">
    <property type="entry name" value="28S ribosomal protein S5, mitochondrial"/>
    <property type="match status" value="1"/>
</dbReference>
<protein>
    <recommendedName>
        <fullName evidence="6">Small ribosomal subunit protein uS5m</fullName>
    </recommendedName>
    <alternativeName>
        <fullName evidence="7">28S ribosomal protein S5, mitochondrial</fullName>
    </alternativeName>
</protein>
<dbReference type="PANTHER" id="PTHR48277">
    <property type="entry name" value="MITOCHONDRIAL RIBOSOMAL PROTEIN S5"/>
    <property type="match status" value="1"/>
</dbReference>
<evidence type="ECO:0000256" key="4">
    <source>
        <dbReference type="ARBA" id="ARBA00023128"/>
    </source>
</evidence>
<evidence type="ECO:0000256" key="1">
    <source>
        <dbReference type="ARBA" id="ARBA00004173"/>
    </source>
</evidence>
<evidence type="ECO:0000256" key="9">
    <source>
        <dbReference type="PROSITE-ProRule" id="PRU00268"/>
    </source>
</evidence>
<evidence type="ECO:0000256" key="5">
    <source>
        <dbReference type="ARBA" id="ARBA00023274"/>
    </source>
</evidence>
<dbReference type="EMBL" id="HBUF01630166">
    <property type="protein sequence ID" value="CAG6783041.1"/>
    <property type="molecule type" value="Transcribed_RNA"/>
</dbReference>
<dbReference type="InterPro" id="IPR005324">
    <property type="entry name" value="Ribosomal_uS5_C"/>
</dbReference>
<dbReference type="PROSITE" id="PS50881">
    <property type="entry name" value="S5_DSRBD"/>
    <property type="match status" value="1"/>
</dbReference>
<dbReference type="InterPro" id="IPR000851">
    <property type="entry name" value="Ribosomal_uS5"/>
</dbReference>
<comment type="subunit">
    <text evidence="8">Component of the mitochondrial ribosome small subunit (28S) which comprises a 12S rRNA and about 30 distinct proteins.</text>
</comment>
<name>A0A8D9FAL4_9HEMI</name>
<dbReference type="InterPro" id="IPR048584">
    <property type="entry name" value="Ribosomal_uS5m_N"/>
</dbReference>
<dbReference type="Gene3D" id="3.30.230.10">
    <property type="match status" value="1"/>
</dbReference>
<comment type="similarity">
    <text evidence="2 10">Belongs to the universal ribosomal protein uS5 family.</text>
</comment>
<feature type="compositionally biased region" description="Gly residues" evidence="11">
    <location>
        <begin position="164"/>
        <end position="173"/>
    </location>
</feature>
<keyword evidence="4" id="KW-0496">Mitochondrion</keyword>